<dbReference type="PATRIC" id="fig|273677.3.peg.2612"/>
<gene>
    <name evidence="2" type="ORF">BW34_02641</name>
</gene>
<evidence type="ECO:0000313" key="3">
    <source>
        <dbReference type="Proteomes" id="UP000024001"/>
    </source>
</evidence>
<dbReference type="Proteomes" id="UP000024001">
    <property type="component" value="Unassembled WGS sequence"/>
</dbReference>
<keyword evidence="3" id="KW-1185">Reference proteome</keyword>
<dbReference type="InterPro" id="IPR021202">
    <property type="entry name" value="Rv3654c-like"/>
</dbReference>
<comment type="caution">
    <text evidence="2">The sequence shown here is derived from an EMBL/GenBank/DDBJ whole genome shotgun (WGS) entry which is preliminary data.</text>
</comment>
<dbReference type="RefSeq" id="WP_036313416.1">
    <property type="nucleotide sequence ID" value="NZ_JFYO01000011.1"/>
</dbReference>
<feature type="signal peptide" evidence="1">
    <location>
        <begin position="1"/>
        <end position="34"/>
    </location>
</feature>
<dbReference type="eggNOG" id="ENOG5033B4F">
    <property type="taxonomic scope" value="Bacteria"/>
</dbReference>
<organism evidence="2 3">
    <name type="scientific">Microbacterium oleivorans</name>
    <dbReference type="NCBI Taxonomy" id="273677"/>
    <lineage>
        <taxon>Bacteria</taxon>
        <taxon>Bacillati</taxon>
        <taxon>Actinomycetota</taxon>
        <taxon>Actinomycetes</taxon>
        <taxon>Micrococcales</taxon>
        <taxon>Microbacteriaceae</taxon>
        <taxon>Microbacterium</taxon>
    </lineage>
</organism>
<name>A0A031FK36_9MICO</name>
<sequence>MAGSATTIGVLAVTATLTVGFVAAGAAAASSARAAGVADVAALAAADTASGLVAGEPCARAADVAGRVGASLTACRIDGLIATVEVSLDVGPLAARARARAGPPPGSP</sequence>
<proteinExistence type="predicted"/>
<protein>
    <submittedName>
        <fullName evidence="2">Glutamine synthetase</fullName>
    </submittedName>
</protein>
<reference evidence="2 3" key="1">
    <citation type="submission" date="2014-03" db="EMBL/GenBank/DDBJ databases">
        <title>Draft Genome Sequences of 13 Willow Endophytes.</title>
        <authorList>
            <person name="Gan H.Y."/>
            <person name="Gan H.M."/>
            <person name="Savka M.A."/>
            <person name="Hudson A.O."/>
        </authorList>
    </citation>
    <scope>NUCLEOTIDE SEQUENCE [LARGE SCALE GENOMIC DNA]</scope>
    <source>
        <strain evidence="2 3">RIT293</strain>
    </source>
</reference>
<feature type="chain" id="PRO_5039625680" evidence="1">
    <location>
        <begin position="35"/>
        <end position="108"/>
    </location>
</feature>
<dbReference type="EMBL" id="JFYO01000011">
    <property type="protein sequence ID" value="EZP25189.1"/>
    <property type="molecule type" value="Genomic_DNA"/>
</dbReference>
<keyword evidence="1" id="KW-0732">Signal</keyword>
<accession>A0A031FK36</accession>
<evidence type="ECO:0000256" key="1">
    <source>
        <dbReference type="SAM" id="SignalP"/>
    </source>
</evidence>
<dbReference type="NCBIfam" id="TIGR03816">
    <property type="entry name" value="tadE_like_DECH"/>
    <property type="match status" value="1"/>
</dbReference>
<dbReference type="AlphaFoldDB" id="A0A031FK36"/>
<evidence type="ECO:0000313" key="2">
    <source>
        <dbReference type="EMBL" id="EZP25189.1"/>
    </source>
</evidence>